<gene>
    <name evidence="2" type="ORF">AB8O55_23490</name>
</gene>
<dbReference type="EMBL" id="JBGEHV010000055">
    <property type="protein sequence ID" value="MEY8042384.1"/>
    <property type="molecule type" value="Genomic_DNA"/>
</dbReference>
<evidence type="ECO:0000313" key="3">
    <source>
        <dbReference type="Proteomes" id="UP001564626"/>
    </source>
</evidence>
<reference evidence="2 3" key="1">
    <citation type="submission" date="2024-08" db="EMBL/GenBank/DDBJ databases">
        <title>Genome mining of Saccharopolyspora cebuensis PGLac3 from Nigerian medicinal plant.</title>
        <authorList>
            <person name="Ezeobiora C.E."/>
            <person name="Igbokwe N.H."/>
            <person name="Amin D.H."/>
            <person name="Mendie U.E."/>
        </authorList>
    </citation>
    <scope>NUCLEOTIDE SEQUENCE [LARGE SCALE GENOMIC DNA]</scope>
    <source>
        <strain evidence="2 3">PGLac3</strain>
    </source>
</reference>
<evidence type="ECO:0000256" key="1">
    <source>
        <dbReference type="SAM" id="MobiDB-lite"/>
    </source>
</evidence>
<protein>
    <submittedName>
        <fullName evidence="2">Uncharacterized protein</fullName>
    </submittedName>
</protein>
<accession>A0ABV4CSI8</accession>
<proteinExistence type="predicted"/>
<feature type="region of interest" description="Disordered" evidence="1">
    <location>
        <begin position="125"/>
        <end position="163"/>
    </location>
</feature>
<comment type="caution">
    <text evidence="2">The sequence shown here is derived from an EMBL/GenBank/DDBJ whole genome shotgun (WGS) entry which is preliminary data.</text>
</comment>
<sequence>MLAIFLDVALALGLLAVLLLDPQPRRIDFAAEPEAPAPPPRRGWREPALRLWTRSGSRWHVVESARGAGFLVACGHVAPAPAAPDDWLVAALAPQDGPVTGCEACGFAAGVPLVAAGIRPGTPTGLVWLERQPPRRRRRGGRHRRREAPAAPPPDAVAAGRAS</sequence>
<dbReference type="Proteomes" id="UP001564626">
    <property type="component" value="Unassembled WGS sequence"/>
</dbReference>
<organism evidence="2 3">
    <name type="scientific">Saccharopolyspora cebuensis</name>
    <dbReference type="NCBI Taxonomy" id="418759"/>
    <lineage>
        <taxon>Bacteria</taxon>
        <taxon>Bacillati</taxon>
        <taxon>Actinomycetota</taxon>
        <taxon>Actinomycetes</taxon>
        <taxon>Pseudonocardiales</taxon>
        <taxon>Pseudonocardiaceae</taxon>
        <taxon>Saccharopolyspora</taxon>
    </lineage>
</organism>
<feature type="compositionally biased region" description="Basic residues" evidence="1">
    <location>
        <begin position="134"/>
        <end position="146"/>
    </location>
</feature>
<evidence type="ECO:0000313" key="2">
    <source>
        <dbReference type="EMBL" id="MEY8042384.1"/>
    </source>
</evidence>
<name>A0ABV4CSI8_9PSEU</name>
<keyword evidence="3" id="KW-1185">Reference proteome</keyword>
<dbReference type="RefSeq" id="WP_345356791.1">
    <property type="nucleotide sequence ID" value="NZ_BAABII010000003.1"/>
</dbReference>